<dbReference type="SUPFAM" id="SSF50475">
    <property type="entry name" value="FMN-binding split barrel"/>
    <property type="match status" value="1"/>
</dbReference>
<dbReference type="GO" id="GO:0010181">
    <property type="term" value="F:FMN binding"/>
    <property type="evidence" value="ECO:0007669"/>
    <property type="project" value="InterPro"/>
</dbReference>
<dbReference type="Proteomes" id="UP000271003">
    <property type="component" value="Chromosome"/>
</dbReference>
<dbReference type="GO" id="GO:0016646">
    <property type="term" value="F:oxidoreductase activity, acting on the CH-NH group of donors, NAD or NADP as acceptor"/>
    <property type="evidence" value="ECO:0007669"/>
    <property type="project" value="UniProtKB-ARBA"/>
</dbReference>
<dbReference type="Gene3D" id="2.30.110.10">
    <property type="entry name" value="Electron Transport, Fmn-binding Protein, Chain A"/>
    <property type="match status" value="1"/>
</dbReference>
<accession>A0A2Z6IA72</accession>
<evidence type="ECO:0000313" key="5">
    <source>
        <dbReference type="EMBL" id="BBF23385.1"/>
    </source>
</evidence>
<comment type="cofactor">
    <cofactor evidence="1">
        <name>FMN</name>
        <dbReference type="ChEBI" id="CHEBI:58210"/>
    </cofactor>
</comment>
<evidence type="ECO:0000256" key="2">
    <source>
        <dbReference type="ARBA" id="ARBA00022630"/>
    </source>
</evidence>
<evidence type="ECO:0000259" key="4">
    <source>
        <dbReference type="Pfam" id="PF01613"/>
    </source>
</evidence>
<gene>
    <name evidence="5" type="ORF">SUTMEG_12760</name>
</gene>
<dbReference type="InterPro" id="IPR002563">
    <property type="entry name" value="Flavin_Rdtase-like_dom"/>
</dbReference>
<evidence type="ECO:0000256" key="1">
    <source>
        <dbReference type="ARBA" id="ARBA00001917"/>
    </source>
</evidence>
<feature type="domain" description="Flavin reductase like" evidence="4">
    <location>
        <begin position="24"/>
        <end position="164"/>
    </location>
</feature>
<dbReference type="EMBL" id="AP018786">
    <property type="protein sequence ID" value="BBF23385.1"/>
    <property type="molecule type" value="Genomic_DNA"/>
</dbReference>
<dbReference type="RefSeq" id="WP_120177003.1">
    <property type="nucleotide sequence ID" value="NZ_AP018786.1"/>
</dbReference>
<dbReference type="OrthoDB" id="9792436at2"/>
<reference evidence="5 6" key="1">
    <citation type="journal article" date="2018" name="Int. J. Syst. Evol. Microbiol.">
        <title>Mesosutterella multiformis gen. nov., sp. nov., a member of the family Sutterellaceae and Sutterella megalosphaeroides sp. nov., isolated from human faeces.</title>
        <authorList>
            <person name="Sakamoto M."/>
            <person name="Ikeyama N."/>
            <person name="Kunihiro T."/>
            <person name="Iino T."/>
            <person name="Yuki M."/>
            <person name="Ohkuma M."/>
        </authorList>
    </citation>
    <scope>NUCLEOTIDE SEQUENCE [LARGE SCALE GENOMIC DNA]</scope>
    <source>
        <strain evidence="5 6">6FBBBH3</strain>
    </source>
</reference>
<proteinExistence type="inferred from homology"/>
<evidence type="ECO:0000313" key="6">
    <source>
        <dbReference type="Proteomes" id="UP000271003"/>
    </source>
</evidence>
<sequence>MISTEANLKKLPDEKGYVIFNLGGTAFVSSAHEGKGDVMPASWVCPLNIAPFRMTAVVDGPHFTRELIEKSGVFALSVPTVQLADVVMKLGTVSMADEPQKLEKSGAEIFTIPGFESVPLVDGCAAYAFFKVLPAPSVSEPYDLILGECLGVWADERVMSEGRVDYDKAPKELRTIHYLGAGHFRVLGEALDVPGYDG</sequence>
<dbReference type="PANTHER" id="PTHR43567">
    <property type="entry name" value="FLAVOREDOXIN-RELATED-RELATED"/>
    <property type="match status" value="1"/>
</dbReference>
<dbReference type="PANTHER" id="PTHR43567:SF1">
    <property type="entry name" value="FLAVOREDOXIN"/>
    <property type="match status" value="1"/>
</dbReference>
<dbReference type="InterPro" id="IPR012349">
    <property type="entry name" value="Split_barrel_FMN-bd"/>
</dbReference>
<keyword evidence="6" id="KW-1185">Reference proteome</keyword>
<comment type="similarity">
    <text evidence="3">Belongs to the flavoredoxin family.</text>
</comment>
<organism evidence="5 6">
    <name type="scientific">Sutterella megalosphaeroides</name>
    <dbReference type="NCBI Taxonomy" id="2494234"/>
    <lineage>
        <taxon>Bacteria</taxon>
        <taxon>Pseudomonadati</taxon>
        <taxon>Pseudomonadota</taxon>
        <taxon>Betaproteobacteria</taxon>
        <taxon>Burkholderiales</taxon>
        <taxon>Sutterellaceae</taxon>
        <taxon>Sutterella</taxon>
    </lineage>
</organism>
<protein>
    <submittedName>
        <fullName evidence="5">Flavin reductase</fullName>
    </submittedName>
</protein>
<keyword evidence="2" id="KW-0285">Flavoprotein</keyword>
<dbReference type="AlphaFoldDB" id="A0A2Z6IA72"/>
<evidence type="ECO:0000256" key="3">
    <source>
        <dbReference type="ARBA" id="ARBA00038054"/>
    </source>
</evidence>
<name>A0A2Z6IA72_9BURK</name>
<dbReference type="Pfam" id="PF01613">
    <property type="entry name" value="Flavin_Reduct"/>
    <property type="match status" value="1"/>
</dbReference>
<dbReference type="InterPro" id="IPR052174">
    <property type="entry name" value="Flavoredoxin"/>
</dbReference>
<dbReference type="KEGG" id="sutt:SUTMEG_12760"/>